<feature type="region of interest" description="Disordered" evidence="11">
    <location>
        <begin position="177"/>
        <end position="223"/>
    </location>
</feature>
<name>A0A7J6DPD8_CANSA</name>
<comment type="function">
    <text evidence="9">Aux/IAA proteins are short-lived transcriptional factors that function as repressors of early auxin response genes at low auxin concentrations. Repression is thought to result from the interaction with auxin response factors (ARFs), proteins that bind to the auxin-responsive promoter element (AuxRE). Formation of heterodimers with ARF proteins may alter their ability to modulate early auxin response genes expression.</text>
</comment>
<dbReference type="PANTHER" id="PTHR31734">
    <property type="entry name" value="AUXIN-RESPONSIVE PROTEIN IAA17"/>
    <property type="match status" value="1"/>
</dbReference>
<protein>
    <recommendedName>
        <fullName evidence="10">Auxin-responsive protein</fullName>
    </recommendedName>
</protein>
<sequence length="378" mass="41110">MGLGGESARRTPRHLGPIIIITITIITPLHLLLQPNPISLISHISIFTSPLTPFFSLTLKTQTLFIKSSVFFFFFFLMKGTLGLLGSSSNEESSVGKVVADTKVEEEYVGMSSEVESDLELGLGLSLGSCVGGKSSKPSTWGECGRILMAKDFPSSRGPNSRLTNIKTGSVAVGTKRTAADSVSQDGGSSPPRVSQVVGWPPIRASRLHNQSKSSRTGEDEKLIGEKEKSKEGLMKKKNINNNNDVNGKEQGHLGYVKVNIDGVAIGRKVDLSAHSCYETLSQTLVDMFFKPNLTVNLNGLNGEKEQAAKSSKLLDGSSEFALTYEDKDGDWMLVGDVPWGMFLGSVKRLRIMRTSEANGLAAPRFQERNERQRCKPI</sequence>
<evidence type="ECO:0000256" key="5">
    <source>
        <dbReference type="ARBA" id="ARBA00023015"/>
    </source>
</evidence>
<evidence type="ECO:0000313" key="14">
    <source>
        <dbReference type="EMBL" id="KAF4347957.1"/>
    </source>
</evidence>
<dbReference type="GO" id="GO:0009734">
    <property type="term" value="P:auxin-activated signaling pathway"/>
    <property type="evidence" value="ECO:0007669"/>
    <property type="project" value="UniProtKB-UniRule"/>
</dbReference>
<dbReference type="InterPro" id="IPR033389">
    <property type="entry name" value="AUX/IAA_dom"/>
</dbReference>
<feature type="domain" description="PB1" evidence="13">
    <location>
        <begin position="254"/>
        <end position="357"/>
    </location>
</feature>
<comment type="subunit">
    <text evidence="3 10">Homodimers and heterodimers.</text>
</comment>
<evidence type="ECO:0000259" key="13">
    <source>
        <dbReference type="PROSITE" id="PS51745"/>
    </source>
</evidence>
<evidence type="ECO:0000256" key="6">
    <source>
        <dbReference type="ARBA" id="ARBA00023163"/>
    </source>
</evidence>
<keyword evidence="15" id="KW-1185">Reference proteome</keyword>
<dbReference type="EMBL" id="JAATIQ010000746">
    <property type="protein sequence ID" value="KAF4347957.1"/>
    <property type="molecule type" value="Genomic_DNA"/>
</dbReference>
<evidence type="ECO:0000256" key="3">
    <source>
        <dbReference type="ARBA" id="ARBA00011726"/>
    </source>
</evidence>
<keyword evidence="8 10" id="KW-0927">Auxin signaling pathway</keyword>
<accession>A0A7J6DPD8</accession>
<comment type="caution">
    <text evidence="14">The sequence shown here is derived from an EMBL/GenBank/DDBJ whole genome shotgun (WGS) entry which is preliminary data.</text>
</comment>
<organism evidence="14 15">
    <name type="scientific">Cannabis sativa</name>
    <name type="common">Hemp</name>
    <name type="synonym">Marijuana</name>
    <dbReference type="NCBI Taxonomy" id="3483"/>
    <lineage>
        <taxon>Eukaryota</taxon>
        <taxon>Viridiplantae</taxon>
        <taxon>Streptophyta</taxon>
        <taxon>Embryophyta</taxon>
        <taxon>Tracheophyta</taxon>
        <taxon>Spermatophyta</taxon>
        <taxon>Magnoliopsida</taxon>
        <taxon>eudicotyledons</taxon>
        <taxon>Gunneridae</taxon>
        <taxon>Pentapetalae</taxon>
        <taxon>rosids</taxon>
        <taxon>fabids</taxon>
        <taxon>Rosales</taxon>
        <taxon>Cannabaceae</taxon>
        <taxon>Cannabis</taxon>
    </lineage>
</organism>
<keyword evidence="12" id="KW-1133">Transmembrane helix</keyword>
<dbReference type="GO" id="GO:0006355">
    <property type="term" value="P:regulation of DNA-templated transcription"/>
    <property type="evidence" value="ECO:0007669"/>
    <property type="project" value="InterPro"/>
</dbReference>
<comment type="similarity">
    <text evidence="2 10">Belongs to the Aux/IAA family.</text>
</comment>
<evidence type="ECO:0000256" key="2">
    <source>
        <dbReference type="ARBA" id="ARBA00006728"/>
    </source>
</evidence>
<keyword evidence="12" id="KW-0812">Transmembrane</keyword>
<keyword evidence="7 10" id="KW-0539">Nucleus</keyword>
<dbReference type="GO" id="GO:0005634">
    <property type="term" value="C:nucleus"/>
    <property type="evidence" value="ECO:0007669"/>
    <property type="project" value="UniProtKB-SubCell"/>
</dbReference>
<dbReference type="Pfam" id="PF02309">
    <property type="entry name" value="AUX_IAA"/>
    <property type="match status" value="1"/>
</dbReference>
<evidence type="ECO:0000256" key="10">
    <source>
        <dbReference type="RuleBase" id="RU004549"/>
    </source>
</evidence>
<keyword evidence="4 10" id="KW-0678">Repressor</keyword>
<evidence type="ECO:0000256" key="9">
    <source>
        <dbReference type="ARBA" id="ARBA00025283"/>
    </source>
</evidence>
<evidence type="ECO:0000256" key="7">
    <source>
        <dbReference type="ARBA" id="ARBA00023242"/>
    </source>
</evidence>
<dbReference type="InterPro" id="IPR003311">
    <property type="entry name" value="AUX_IAA"/>
</dbReference>
<comment type="subcellular location">
    <subcellularLocation>
        <location evidence="1 10">Nucleus</location>
    </subcellularLocation>
</comment>
<keyword evidence="5 10" id="KW-0805">Transcription regulation</keyword>
<keyword evidence="6 10" id="KW-0804">Transcription</keyword>
<evidence type="ECO:0000256" key="1">
    <source>
        <dbReference type="ARBA" id="ARBA00004123"/>
    </source>
</evidence>
<keyword evidence="12" id="KW-0472">Membrane</keyword>
<feature type="transmembrane region" description="Helical" evidence="12">
    <location>
        <begin position="15"/>
        <end position="32"/>
    </location>
</feature>
<dbReference type="FunFam" id="3.10.20.90:FF:000078">
    <property type="entry name" value="Auxin-responsive protein"/>
    <property type="match status" value="1"/>
</dbReference>
<dbReference type="Gene3D" id="3.10.20.90">
    <property type="entry name" value="Phosphatidylinositol 3-kinase Catalytic Subunit, Chain A, domain 1"/>
    <property type="match status" value="1"/>
</dbReference>
<evidence type="ECO:0000313" key="15">
    <source>
        <dbReference type="Proteomes" id="UP000583929"/>
    </source>
</evidence>
<evidence type="ECO:0000256" key="11">
    <source>
        <dbReference type="SAM" id="MobiDB-lite"/>
    </source>
</evidence>
<dbReference type="Proteomes" id="UP000583929">
    <property type="component" value="Unassembled WGS sequence"/>
</dbReference>
<evidence type="ECO:0000256" key="4">
    <source>
        <dbReference type="ARBA" id="ARBA00022491"/>
    </source>
</evidence>
<dbReference type="PROSITE" id="PS51745">
    <property type="entry name" value="PB1"/>
    <property type="match status" value="1"/>
</dbReference>
<evidence type="ECO:0000256" key="8">
    <source>
        <dbReference type="ARBA" id="ARBA00023294"/>
    </source>
</evidence>
<gene>
    <name evidence="14" type="ORF">G4B88_002871</name>
</gene>
<proteinExistence type="inferred from homology"/>
<dbReference type="SUPFAM" id="SSF54277">
    <property type="entry name" value="CAD &amp; PB1 domains"/>
    <property type="match status" value="1"/>
</dbReference>
<reference evidence="14 15" key="1">
    <citation type="journal article" date="2020" name="bioRxiv">
        <title>Sequence and annotation of 42 cannabis genomes reveals extensive copy number variation in cannabinoid synthesis and pathogen resistance genes.</title>
        <authorList>
            <person name="Mckernan K.J."/>
            <person name="Helbert Y."/>
            <person name="Kane L.T."/>
            <person name="Ebling H."/>
            <person name="Zhang L."/>
            <person name="Liu B."/>
            <person name="Eaton Z."/>
            <person name="Mclaughlin S."/>
            <person name="Kingan S."/>
            <person name="Baybayan P."/>
            <person name="Concepcion G."/>
            <person name="Jordan M."/>
            <person name="Riva A."/>
            <person name="Barbazuk W."/>
            <person name="Harkins T."/>
        </authorList>
    </citation>
    <scope>NUCLEOTIDE SEQUENCE [LARGE SCALE GENOMIC DNA]</scope>
    <source>
        <strain evidence="15">cv. Jamaican Lion 4</strain>
        <tissue evidence="14">Leaf</tissue>
    </source>
</reference>
<dbReference type="InterPro" id="IPR053793">
    <property type="entry name" value="PB1-like"/>
</dbReference>
<feature type="transmembrane region" description="Helical" evidence="12">
    <location>
        <begin position="64"/>
        <end position="85"/>
    </location>
</feature>
<dbReference type="AlphaFoldDB" id="A0A7J6DPD8"/>
<dbReference type="PANTHER" id="PTHR31734:SF261">
    <property type="entry name" value="AUXIN-RESPONSIVE PROTEIN IAA13"/>
    <property type="match status" value="1"/>
</dbReference>
<evidence type="ECO:0000256" key="12">
    <source>
        <dbReference type="SAM" id="Phobius"/>
    </source>
</evidence>